<feature type="signal peptide" evidence="1">
    <location>
        <begin position="1"/>
        <end position="20"/>
    </location>
</feature>
<comment type="subcellular location">
    <subcellularLocation>
        <location evidence="1">Secreted</location>
        <location evidence="1">Extracellular space</location>
        <location evidence="1">Apoplast</location>
    </subcellularLocation>
</comment>
<dbReference type="AlphaFoldDB" id="A0ABD3LQA9"/>
<evidence type="ECO:0000313" key="3">
    <source>
        <dbReference type="Proteomes" id="UP001634007"/>
    </source>
</evidence>
<feature type="chain" id="PRO_5044534666" description="Dirigent protein" evidence="1">
    <location>
        <begin position="21"/>
        <end position="150"/>
    </location>
</feature>
<evidence type="ECO:0000313" key="2">
    <source>
        <dbReference type="EMBL" id="KAL3752062.1"/>
    </source>
</evidence>
<dbReference type="Pfam" id="PF03018">
    <property type="entry name" value="Dirigent"/>
    <property type="match status" value="2"/>
</dbReference>
<proteinExistence type="inferred from homology"/>
<accession>A0ABD3LQA9</accession>
<dbReference type="EMBL" id="JBJKBG010000002">
    <property type="protein sequence ID" value="KAL3752062.1"/>
    <property type="molecule type" value="Genomic_DNA"/>
</dbReference>
<name>A0ABD3LQA9_EUCGL</name>
<evidence type="ECO:0000256" key="1">
    <source>
        <dbReference type="RuleBase" id="RU363099"/>
    </source>
</evidence>
<sequence>MSRLVFALSLLLSCLAVAAAGKISGYSETLEVNPQNTMPWKEKLTHVHFFWHDILAGPNLSAVAVVPPQANSPTFFGSVSVINDALTIGPALSSGIIGRAQEGSTSTVLGRNPVFMKVREMPVIGGTGAFRFASRMQNQRENRVQHSWLP</sequence>
<dbReference type="InterPro" id="IPR004265">
    <property type="entry name" value="Dirigent"/>
</dbReference>
<dbReference type="Proteomes" id="UP001634007">
    <property type="component" value="Unassembled WGS sequence"/>
</dbReference>
<organism evidence="2 3">
    <name type="scientific">Eucalyptus globulus</name>
    <name type="common">Tasmanian blue gum</name>
    <dbReference type="NCBI Taxonomy" id="34317"/>
    <lineage>
        <taxon>Eukaryota</taxon>
        <taxon>Viridiplantae</taxon>
        <taxon>Streptophyta</taxon>
        <taxon>Embryophyta</taxon>
        <taxon>Tracheophyta</taxon>
        <taxon>Spermatophyta</taxon>
        <taxon>Magnoliopsida</taxon>
        <taxon>eudicotyledons</taxon>
        <taxon>Gunneridae</taxon>
        <taxon>Pentapetalae</taxon>
        <taxon>rosids</taxon>
        <taxon>malvids</taxon>
        <taxon>Myrtales</taxon>
        <taxon>Myrtaceae</taxon>
        <taxon>Myrtoideae</taxon>
        <taxon>Eucalypteae</taxon>
        <taxon>Eucalyptus</taxon>
    </lineage>
</organism>
<keyword evidence="3" id="KW-1185">Reference proteome</keyword>
<keyword evidence="1" id="KW-0732">Signal</keyword>
<keyword evidence="1" id="KW-0964">Secreted</keyword>
<comment type="caution">
    <text evidence="2">The sequence shown here is derived from an EMBL/GenBank/DDBJ whole genome shotgun (WGS) entry which is preliminary data.</text>
</comment>
<dbReference type="GO" id="GO:0048046">
    <property type="term" value="C:apoplast"/>
    <property type="evidence" value="ECO:0007669"/>
    <property type="project" value="UniProtKB-SubCell"/>
</dbReference>
<protein>
    <recommendedName>
        <fullName evidence="1">Dirigent protein</fullName>
    </recommendedName>
</protein>
<comment type="subunit">
    <text evidence="1">Homodimer.</text>
</comment>
<reference evidence="2 3" key="1">
    <citation type="submission" date="2024-11" db="EMBL/GenBank/DDBJ databases">
        <title>Chromosome-level genome assembly of Eucalyptus globulus Labill. provides insights into its genome evolution.</title>
        <authorList>
            <person name="Li X."/>
        </authorList>
    </citation>
    <scope>NUCLEOTIDE SEQUENCE [LARGE SCALE GENOMIC DNA]</scope>
    <source>
        <strain evidence="2">CL2024</strain>
        <tissue evidence="2">Fresh tender leaves</tissue>
    </source>
</reference>
<gene>
    <name evidence="2" type="ORF">ACJRO7_012819</name>
</gene>
<dbReference type="PANTHER" id="PTHR21495">
    <property type="entry name" value="NUCLEOPORIN-RELATED"/>
    <property type="match status" value="1"/>
</dbReference>
<comment type="similarity">
    <text evidence="1">Belongs to the plant dirigent protein family.</text>
</comment>
<keyword evidence="1" id="KW-0052">Apoplast</keyword>
<comment type="function">
    <text evidence="1">Dirigent proteins impart stereoselectivity on the phenoxy radical-coupling reaction, yielding optically active lignans from two molecules of coniferyl alcohol in the biosynthesis of lignans, flavonolignans, and alkaloids and thus plays a central role in plant secondary metabolism.</text>
</comment>